<keyword evidence="3" id="KW-1185">Reference proteome</keyword>
<dbReference type="InterPro" id="IPR035903">
    <property type="entry name" value="HesB-like_dom_sf"/>
</dbReference>
<evidence type="ECO:0000313" key="2">
    <source>
        <dbReference type="EMBL" id="RAW09462.1"/>
    </source>
</evidence>
<dbReference type="OrthoDB" id="4868950at2"/>
<evidence type="ECO:0000256" key="1">
    <source>
        <dbReference type="SAM" id="MobiDB-lite"/>
    </source>
</evidence>
<protein>
    <submittedName>
        <fullName evidence="2">Fe-S cluster assembly protein HesB</fullName>
    </submittedName>
</protein>
<dbReference type="EMBL" id="QMIG01000042">
    <property type="protein sequence ID" value="RAW09462.1"/>
    <property type="molecule type" value="Genomic_DNA"/>
</dbReference>
<dbReference type="RefSeq" id="WP_112260314.1">
    <property type="nucleotide sequence ID" value="NZ_QMIG01000042.1"/>
</dbReference>
<dbReference type="Gene3D" id="2.60.300.12">
    <property type="entry name" value="HesB-like domain"/>
    <property type="match status" value="1"/>
</dbReference>
<dbReference type="Proteomes" id="UP000250462">
    <property type="component" value="Unassembled WGS sequence"/>
</dbReference>
<dbReference type="SUPFAM" id="SSF89360">
    <property type="entry name" value="HesB-like domain"/>
    <property type="match status" value="1"/>
</dbReference>
<proteinExistence type="predicted"/>
<accession>A0A329QE25</accession>
<evidence type="ECO:0000313" key="3">
    <source>
        <dbReference type="Proteomes" id="UP000250462"/>
    </source>
</evidence>
<name>A0A329QE25_9ACTN</name>
<comment type="caution">
    <text evidence="2">The sequence shown here is derived from an EMBL/GenBank/DDBJ whole genome shotgun (WGS) entry which is preliminary data.</text>
</comment>
<feature type="compositionally biased region" description="Polar residues" evidence="1">
    <location>
        <begin position="30"/>
        <end position="45"/>
    </location>
</feature>
<reference evidence="2 3" key="1">
    <citation type="submission" date="2018-06" db="EMBL/GenBank/DDBJ databases">
        <title>Phytoactinopolyspora halophila sp. nov., a novel halophilic actinomycete isolated from a saline soil in China.</title>
        <authorList>
            <person name="Tang S.-K."/>
        </authorList>
    </citation>
    <scope>NUCLEOTIDE SEQUENCE [LARGE SCALE GENOMIC DNA]</scope>
    <source>
        <strain evidence="2 3">YIM 96934</strain>
    </source>
</reference>
<feature type="region of interest" description="Disordered" evidence="1">
    <location>
        <begin position="14"/>
        <end position="52"/>
    </location>
</feature>
<gene>
    <name evidence="2" type="ORF">DPM12_21005</name>
</gene>
<organism evidence="2 3">
    <name type="scientific">Phytoactinopolyspora halophila</name>
    <dbReference type="NCBI Taxonomy" id="1981511"/>
    <lineage>
        <taxon>Bacteria</taxon>
        <taxon>Bacillati</taxon>
        <taxon>Actinomycetota</taxon>
        <taxon>Actinomycetes</taxon>
        <taxon>Jiangellales</taxon>
        <taxon>Jiangellaceae</taxon>
        <taxon>Phytoactinopolyspora</taxon>
    </lineage>
</organism>
<dbReference type="AlphaFoldDB" id="A0A329QE25"/>
<sequence length="98" mass="10361">MLMLTDQAVTAVRHLTSQPGMSEDTGLRIASTTGDDGSQGFTLQVTDAPEPGDQVVDAQGTKVMMDSSAAEQLDDKALDAEISEQGEVQFMLGMQPES</sequence>